<evidence type="ECO:0000313" key="2">
    <source>
        <dbReference type="EMBL" id="ELU35528.1"/>
    </source>
</evidence>
<comment type="caution">
    <text evidence="2">The sequence shown here is derived from an EMBL/GenBank/DDBJ whole genome shotgun (WGS) entry which is preliminary data.</text>
</comment>
<dbReference type="HOGENOM" id="CLU_2706512_0_0_1"/>
<organism evidence="2 3">
    <name type="scientific">Thanatephorus cucumeris (strain AG1-IA)</name>
    <name type="common">Rice sheath blight fungus</name>
    <name type="synonym">Rhizoctonia solani</name>
    <dbReference type="NCBI Taxonomy" id="983506"/>
    <lineage>
        <taxon>Eukaryota</taxon>
        <taxon>Fungi</taxon>
        <taxon>Dikarya</taxon>
        <taxon>Basidiomycota</taxon>
        <taxon>Agaricomycotina</taxon>
        <taxon>Agaricomycetes</taxon>
        <taxon>Cantharellales</taxon>
        <taxon>Ceratobasidiaceae</taxon>
        <taxon>Rhizoctonia</taxon>
        <taxon>Rhizoctonia solani AG-1</taxon>
    </lineage>
</organism>
<evidence type="ECO:0000313" key="3">
    <source>
        <dbReference type="Proteomes" id="UP000011668"/>
    </source>
</evidence>
<dbReference type="AlphaFoldDB" id="L8WFG5"/>
<proteinExistence type="predicted"/>
<keyword evidence="3" id="KW-1185">Reference proteome</keyword>
<reference evidence="2 3" key="1">
    <citation type="journal article" date="2013" name="Nat. Commun.">
        <title>The evolution and pathogenic mechanisms of the rice sheath blight pathogen.</title>
        <authorList>
            <person name="Zheng A."/>
            <person name="Lin R."/>
            <person name="Xu L."/>
            <person name="Qin P."/>
            <person name="Tang C."/>
            <person name="Ai P."/>
            <person name="Zhang D."/>
            <person name="Liu Y."/>
            <person name="Sun Z."/>
            <person name="Feng H."/>
            <person name="Wang Y."/>
            <person name="Chen Y."/>
            <person name="Liang X."/>
            <person name="Fu R."/>
            <person name="Li Q."/>
            <person name="Zhang J."/>
            <person name="Yu X."/>
            <person name="Xie Z."/>
            <person name="Ding L."/>
            <person name="Guan P."/>
            <person name="Tang J."/>
            <person name="Liang Y."/>
            <person name="Wang S."/>
            <person name="Deng Q."/>
            <person name="Li S."/>
            <person name="Zhu J."/>
            <person name="Wang L."/>
            <person name="Liu H."/>
            <person name="Li P."/>
        </authorList>
    </citation>
    <scope>NUCLEOTIDE SEQUENCE [LARGE SCALE GENOMIC DNA]</scope>
    <source>
        <strain evidence="3">AG-1 IA</strain>
    </source>
</reference>
<feature type="compositionally biased region" description="Polar residues" evidence="1">
    <location>
        <begin position="43"/>
        <end position="73"/>
    </location>
</feature>
<accession>L8WFG5</accession>
<dbReference type="EMBL" id="AFRT01006282">
    <property type="protein sequence ID" value="ELU35528.1"/>
    <property type="molecule type" value="Genomic_DNA"/>
</dbReference>
<name>L8WFG5_THACA</name>
<protein>
    <submittedName>
        <fullName evidence="2">Uncharacterized protein</fullName>
    </submittedName>
</protein>
<dbReference type="Proteomes" id="UP000011668">
    <property type="component" value="Unassembled WGS sequence"/>
</dbReference>
<evidence type="ECO:0000256" key="1">
    <source>
        <dbReference type="SAM" id="MobiDB-lite"/>
    </source>
</evidence>
<sequence>MEGSAGSSGSSCDTSWCKRRLTRKLPHTRRAPPSPRATLIESPAQTSTLGRTFTTMGSVSNTSASTTSFGRSE</sequence>
<feature type="region of interest" description="Disordered" evidence="1">
    <location>
        <begin position="22"/>
        <end position="73"/>
    </location>
</feature>
<gene>
    <name evidence="2" type="ORF">AG1IA_10442</name>
</gene>